<protein>
    <submittedName>
        <fullName evidence="1">Putative ankyrin repeat protein</fullName>
    </submittedName>
</protein>
<organism evidence="1">
    <name type="scientific">Moumouvirus sp. 'Monve'</name>
    <dbReference type="NCBI Taxonomy" id="1128131"/>
    <lineage>
        <taxon>Viruses</taxon>
        <taxon>Varidnaviria</taxon>
        <taxon>Bamfordvirae</taxon>
        <taxon>Nucleocytoviricota</taxon>
        <taxon>Megaviricetes</taxon>
        <taxon>Imitervirales</taxon>
        <taxon>Mimiviridae</taxon>
        <taxon>Megamimivirinae</taxon>
        <taxon>Moumouvirus</taxon>
    </lineage>
</organism>
<dbReference type="EMBL" id="JN885997">
    <property type="protein sequence ID" value="AEX62545.1"/>
    <property type="molecule type" value="Genomic_DNA"/>
</dbReference>
<dbReference type="SUPFAM" id="SSF140860">
    <property type="entry name" value="Pseudo ankyrin repeat-like"/>
    <property type="match status" value="1"/>
</dbReference>
<evidence type="ECO:0000313" key="1">
    <source>
        <dbReference type="EMBL" id="AEX62545.1"/>
    </source>
</evidence>
<sequence length="319" mass="37900">MILKFYFKSYYNLPLGIYAVEYNDLYLLKTDITEILWCFEEYIYLVEVDLNDSGTTFRKCIQEGFICNKFNILKKYSLLNISTYNNIGIKKVIVDPYVFEDNKFINFIHMLNESNIELYFSSWFMCNASANGYVNLLDLYFIYGNKISYNENAMDFASQNGNIKSLDWWLNSGLELKYSDKSFDYLLRNEEFIINTLNWWFESGLEIKYSEEFIKKLSKDRYIRALDLLLLRGFKIICEEIIIDCASSYGHNEVLDWWLNSGVKLNYTEKSIDSAISYRNIKILRWWINSGLKLKYTKAFVIGSREWLKEIGVFDDLIN</sequence>
<reference evidence="1" key="1">
    <citation type="submission" date="2011-10" db="EMBL/GenBank/DDBJ databases">
        <title>Provirophages and transpovirons: unique mobilome of giant viruses.</title>
        <authorList>
            <person name="Desnues C."/>
            <person name="LaScola B."/>
            <person name="Yutin N."/>
            <person name="Fournous G."/>
            <person name="Koonin E."/>
            <person name="Raoult D."/>
        </authorList>
    </citation>
    <scope>NUCLEOTIDE SEQUENCE</scope>
    <source>
        <strain evidence="1">Mv13-mv</strain>
    </source>
</reference>
<name>H2EDS2_9VIRU</name>
<proteinExistence type="predicted"/>
<accession>H2EDS2</accession>
<gene>
    <name evidence="1" type="ORF">mv_L340</name>
</gene>